<reference evidence="1 2" key="1">
    <citation type="submission" date="2020-02" db="EMBL/GenBank/DDBJ databases">
        <title>Newly sequenced genome of strain CSTR1 showed variability in Candidatus Kuenenia stuttgartiensis genomes.</title>
        <authorList>
            <person name="Ding C."/>
            <person name="Adrian L."/>
        </authorList>
    </citation>
    <scope>NUCLEOTIDE SEQUENCE [LARGE SCALE GENOMIC DNA]</scope>
    <source>
        <strain evidence="1 2">CSTR1</strain>
    </source>
</reference>
<sequence length="20" mass="2423">MLNKQLLNMVMKQKCKEMIV</sequence>
<protein>
    <submittedName>
        <fullName evidence="1">Uncharacterized protein</fullName>
    </submittedName>
</protein>
<dbReference type="EMBL" id="CP049055">
    <property type="protein sequence ID" value="QII12589.1"/>
    <property type="molecule type" value="Genomic_DNA"/>
</dbReference>
<dbReference type="AlphaFoldDB" id="A0A6G7GTH3"/>
<organism evidence="1 2">
    <name type="scientific">Kuenenia stuttgartiensis</name>
    <dbReference type="NCBI Taxonomy" id="174633"/>
    <lineage>
        <taxon>Bacteria</taxon>
        <taxon>Pseudomonadati</taxon>
        <taxon>Planctomycetota</taxon>
        <taxon>Candidatus Brocadiia</taxon>
        <taxon>Candidatus Brocadiales</taxon>
        <taxon>Candidatus Brocadiaceae</taxon>
        <taxon>Candidatus Kuenenia</taxon>
    </lineage>
</organism>
<dbReference type="Proteomes" id="UP000501926">
    <property type="component" value="Chromosome"/>
</dbReference>
<evidence type="ECO:0000313" key="2">
    <source>
        <dbReference type="Proteomes" id="UP000501926"/>
    </source>
</evidence>
<evidence type="ECO:0000313" key="1">
    <source>
        <dbReference type="EMBL" id="QII12589.1"/>
    </source>
</evidence>
<name>A0A6G7GTH3_KUEST</name>
<gene>
    <name evidence="1" type="ORF">KsCSTR_32100</name>
</gene>
<accession>A0A6G7GTH3</accession>
<proteinExistence type="predicted"/>